<evidence type="ECO:0000256" key="5">
    <source>
        <dbReference type="ARBA" id="ARBA00022692"/>
    </source>
</evidence>
<dbReference type="Pfam" id="PF01981">
    <property type="entry name" value="PTH2"/>
    <property type="match status" value="1"/>
</dbReference>
<dbReference type="AlphaFoldDB" id="A0A553PUW4"/>
<evidence type="ECO:0000256" key="2">
    <source>
        <dbReference type="ARBA" id="ARBA00006375"/>
    </source>
</evidence>
<name>A0A553PUW4_9TELE</name>
<dbReference type="InterPro" id="IPR018108">
    <property type="entry name" value="MCP_transmembrane"/>
</dbReference>
<sequence>MFPTKENVGWPRVSKFTLSACAAAVAELVTFPLDLTKTRLQIQGEGGGSVQSQRHRGMLSTAAGIVREEGPLKLWQGVTPAIYRHIAVLGSMVSGALGQFIASPTDLVKVQMQMEGRRRLEGKPPRVRGVYHAFTKIIAEGGVRALWAGWVPNVQRAALVNLGDLMTYDTVKHFLLRNTSMPDNSICHGLSSICSGLVAAVMGTPADVVKTRVMNQPRDSNGRGLLYKSSTDCLVQSVRREGFFSLYKGFLPTWFRMFSTSSEMAAPGSGTSRRLVQYVIVRSDLIHSLSWPLGAVITQACHAATAAIHLHYNDADTQEYLAELDSMHKVVLQAPDEASLTSLSSLLCEKDIAHKLWMEQPENIPTCLALKPYPKESVHPYLKKFKLFK</sequence>
<evidence type="ECO:0000256" key="4">
    <source>
        <dbReference type="ARBA" id="ARBA00022448"/>
    </source>
</evidence>
<feature type="repeat" description="Solcar" evidence="11">
    <location>
        <begin position="183"/>
        <end position="274"/>
    </location>
</feature>
<evidence type="ECO:0000256" key="10">
    <source>
        <dbReference type="ARBA" id="ARBA00048707"/>
    </source>
</evidence>
<evidence type="ECO:0000313" key="13">
    <source>
        <dbReference type="EMBL" id="TRY81477.1"/>
    </source>
</evidence>
<comment type="similarity">
    <text evidence="2 12">Belongs to the mitochondrial carrier (TC 2.A.29) family.</text>
</comment>
<evidence type="ECO:0000256" key="1">
    <source>
        <dbReference type="ARBA" id="ARBA00004141"/>
    </source>
</evidence>
<evidence type="ECO:0000256" key="8">
    <source>
        <dbReference type="ARBA" id="ARBA00022989"/>
    </source>
</evidence>
<keyword evidence="4 12" id="KW-0813">Transport</keyword>
<evidence type="ECO:0000256" key="3">
    <source>
        <dbReference type="ARBA" id="ARBA00013260"/>
    </source>
</evidence>
<dbReference type="GO" id="GO:0016020">
    <property type="term" value="C:membrane"/>
    <property type="evidence" value="ECO:0007669"/>
    <property type="project" value="UniProtKB-SubCell"/>
</dbReference>
<dbReference type="SUPFAM" id="SSF102462">
    <property type="entry name" value="Peptidyl-tRNA hydrolase II"/>
    <property type="match status" value="1"/>
</dbReference>
<dbReference type="GO" id="GO:0004045">
    <property type="term" value="F:peptidyl-tRNA hydrolase activity"/>
    <property type="evidence" value="ECO:0007669"/>
    <property type="project" value="UniProtKB-EC"/>
</dbReference>
<dbReference type="PROSITE" id="PS50920">
    <property type="entry name" value="SOLCAR"/>
    <property type="match status" value="3"/>
</dbReference>
<keyword evidence="8" id="KW-1133">Transmembrane helix</keyword>
<dbReference type="Gene3D" id="1.50.40.10">
    <property type="entry name" value="Mitochondrial carrier domain"/>
    <property type="match status" value="1"/>
</dbReference>
<dbReference type="CDD" id="cd02429">
    <property type="entry name" value="PTH2_like"/>
    <property type="match status" value="1"/>
</dbReference>
<dbReference type="Proteomes" id="UP000316079">
    <property type="component" value="Unassembled WGS sequence"/>
</dbReference>
<accession>A0A553PUW4</accession>
<dbReference type="PANTHER" id="PTHR45618">
    <property type="entry name" value="MITOCHONDRIAL DICARBOXYLATE CARRIER-RELATED"/>
    <property type="match status" value="1"/>
</dbReference>
<evidence type="ECO:0000256" key="9">
    <source>
        <dbReference type="ARBA" id="ARBA00023136"/>
    </source>
</evidence>
<keyword evidence="14" id="KW-1185">Reference proteome</keyword>
<organism evidence="13 14">
    <name type="scientific">Danionella cerebrum</name>
    <dbReference type="NCBI Taxonomy" id="2873325"/>
    <lineage>
        <taxon>Eukaryota</taxon>
        <taxon>Metazoa</taxon>
        <taxon>Chordata</taxon>
        <taxon>Craniata</taxon>
        <taxon>Vertebrata</taxon>
        <taxon>Euteleostomi</taxon>
        <taxon>Actinopterygii</taxon>
        <taxon>Neopterygii</taxon>
        <taxon>Teleostei</taxon>
        <taxon>Ostariophysi</taxon>
        <taxon>Cypriniformes</taxon>
        <taxon>Danionidae</taxon>
        <taxon>Danioninae</taxon>
        <taxon>Danionella</taxon>
    </lineage>
</organism>
<dbReference type="InterPro" id="IPR023395">
    <property type="entry name" value="MCP_dom_sf"/>
</dbReference>
<keyword evidence="5 11" id="KW-0812">Transmembrane</keyword>
<dbReference type="Pfam" id="PF00153">
    <property type="entry name" value="Mito_carr"/>
    <property type="match status" value="3"/>
</dbReference>
<protein>
    <recommendedName>
        <fullName evidence="3">peptidyl-tRNA hydrolase</fullName>
        <ecNumber evidence="3">3.1.1.29</ecNumber>
    </recommendedName>
</protein>
<comment type="subcellular location">
    <subcellularLocation>
        <location evidence="1">Membrane</location>
        <topology evidence="1">Multi-pass membrane protein</topology>
    </subcellularLocation>
</comment>
<evidence type="ECO:0000313" key="14">
    <source>
        <dbReference type="Proteomes" id="UP000316079"/>
    </source>
</evidence>
<comment type="caution">
    <text evidence="13">The sequence shown here is derived from an EMBL/GenBank/DDBJ whole genome shotgun (WGS) entry which is preliminary data.</text>
</comment>
<evidence type="ECO:0000256" key="7">
    <source>
        <dbReference type="ARBA" id="ARBA00022801"/>
    </source>
</evidence>
<gene>
    <name evidence="13" type="ORF">DNTS_007237</name>
</gene>
<keyword evidence="7" id="KW-0378">Hydrolase</keyword>
<feature type="repeat" description="Solcar" evidence="11">
    <location>
        <begin position="14"/>
        <end position="80"/>
    </location>
</feature>
<evidence type="ECO:0000256" key="6">
    <source>
        <dbReference type="ARBA" id="ARBA00022737"/>
    </source>
</evidence>
<dbReference type="Gene3D" id="3.40.1490.10">
    <property type="entry name" value="Bit1"/>
    <property type="match status" value="1"/>
</dbReference>
<keyword evidence="6" id="KW-0677">Repeat</keyword>
<dbReference type="STRING" id="623744.A0A553PUW4"/>
<dbReference type="EMBL" id="SRMA01026626">
    <property type="protein sequence ID" value="TRY81477.1"/>
    <property type="molecule type" value="Genomic_DNA"/>
</dbReference>
<dbReference type="InterPro" id="IPR002833">
    <property type="entry name" value="PTH2"/>
</dbReference>
<proteinExistence type="inferred from homology"/>
<dbReference type="SUPFAM" id="SSF103506">
    <property type="entry name" value="Mitochondrial carrier"/>
    <property type="match status" value="1"/>
</dbReference>
<comment type="catalytic activity">
    <reaction evidence="10">
        <text>an N-acyl-L-alpha-aminoacyl-tRNA + H2O = an N-acyl-L-amino acid + a tRNA + H(+)</text>
        <dbReference type="Rhea" id="RHEA:54448"/>
        <dbReference type="Rhea" id="RHEA-COMP:10123"/>
        <dbReference type="Rhea" id="RHEA-COMP:13883"/>
        <dbReference type="ChEBI" id="CHEBI:15377"/>
        <dbReference type="ChEBI" id="CHEBI:15378"/>
        <dbReference type="ChEBI" id="CHEBI:59874"/>
        <dbReference type="ChEBI" id="CHEBI:78442"/>
        <dbReference type="ChEBI" id="CHEBI:138191"/>
        <dbReference type="EC" id="3.1.1.29"/>
    </reaction>
</comment>
<dbReference type="InterPro" id="IPR050391">
    <property type="entry name" value="Mito_Metabolite_Transporter"/>
</dbReference>
<evidence type="ECO:0000256" key="11">
    <source>
        <dbReference type="PROSITE-ProRule" id="PRU00282"/>
    </source>
</evidence>
<reference evidence="13 14" key="1">
    <citation type="journal article" date="2019" name="Sci. Data">
        <title>Hybrid genome assembly and annotation of Danionella translucida.</title>
        <authorList>
            <person name="Kadobianskyi M."/>
            <person name="Schulze L."/>
            <person name="Schuelke M."/>
            <person name="Judkewitz B."/>
        </authorList>
    </citation>
    <scope>NUCLEOTIDE SEQUENCE [LARGE SCALE GENOMIC DNA]</scope>
    <source>
        <strain evidence="13 14">Bolton</strain>
    </source>
</reference>
<keyword evidence="9 11" id="KW-0472">Membrane</keyword>
<dbReference type="EC" id="3.1.1.29" evidence="3"/>
<evidence type="ECO:0000256" key="12">
    <source>
        <dbReference type="RuleBase" id="RU000488"/>
    </source>
</evidence>
<feature type="repeat" description="Solcar" evidence="11">
    <location>
        <begin position="82"/>
        <end position="174"/>
    </location>
</feature>
<dbReference type="OrthoDB" id="756301at2759"/>
<dbReference type="InterPro" id="IPR023476">
    <property type="entry name" value="Pep_tRNA_hydro_II_dom_sf"/>
</dbReference>